<keyword evidence="1" id="KW-0812">Transmembrane</keyword>
<keyword evidence="1" id="KW-0472">Membrane</keyword>
<evidence type="ECO:0008006" key="4">
    <source>
        <dbReference type="Google" id="ProtNLM"/>
    </source>
</evidence>
<evidence type="ECO:0000256" key="1">
    <source>
        <dbReference type="SAM" id="Phobius"/>
    </source>
</evidence>
<feature type="transmembrane region" description="Helical" evidence="1">
    <location>
        <begin position="6"/>
        <end position="27"/>
    </location>
</feature>
<evidence type="ECO:0000313" key="2">
    <source>
        <dbReference type="EMBL" id="NMH59539.1"/>
    </source>
</evidence>
<accession>A0ABX1QZA3</accession>
<protein>
    <recommendedName>
        <fullName evidence="4">DUF4760 domain-containing protein</fullName>
    </recommendedName>
</protein>
<evidence type="ECO:0000313" key="3">
    <source>
        <dbReference type="Proteomes" id="UP000709336"/>
    </source>
</evidence>
<reference evidence="2 3" key="1">
    <citation type="submission" date="2020-03" db="EMBL/GenBank/DDBJ databases">
        <title>Alteromonas ponticola sp. nov., isolated from seawater.</title>
        <authorList>
            <person name="Yoon J.-H."/>
            <person name="Kim Y.-O."/>
        </authorList>
    </citation>
    <scope>NUCLEOTIDE SEQUENCE [LARGE SCALE GENOMIC DNA]</scope>
    <source>
        <strain evidence="2 3">MYP5</strain>
    </source>
</reference>
<sequence>MEIKDIIALIVSVTIAVAGWVAAHWLSTRREIEQKKREYRVKHLRDAYIKIANLCDRGEYPRDIHDLQDAFNDIQLFGNEAQITLVGEIITNLTTQKPGDFNELLKQLRNEIREHIGLNSLNSFRWYIRSSIKARQDDRNDR</sequence>
<name>A0ABX1QZA3_9ALTE</name>
<keyword evidence="1" id="KW-1133">Transmembrane helix</keyword>
<gene>
    <name evidence="2" type="ORF">HCJ96_05870</name>
</gene>
<keyword evidence="3" id="KW-1185">Reference proteome</keyword>
<dbReference type="Proteomes" id="UP000709336">
    <property type="component" value="Unassembled WGS sequence"/>
</dbReference>
<organism evidence="2 3">
    <name type="scientific">Alteromonas ponticola</name>
    <dbReference type="NCBI Taxonomy" id="2720613"/>
    <lineage>
        <taxon>Bacteria</taxon>
        <taxon>Pseudomonadati</taxon>
        <taxon>Pseudomonadota</taxon>
        <taxon>Gammaproteobacteria</taxon>
        <taxon>Alteromonadales</taxon>
        <taxon>Alteromonadaceae</taxon>
        <taxon>Alteromonas/Salinimonas group</taxon>
        <taxon>Alteromonas</taxon>
    </lineage>
</organism>
<proteinExistence type="predicted"/>
<dbReference type="EMBL" id="JAATNW010000003">
    <property type="protein sequence ID" value="NMH59539.1"/>
    <property type="molecule type" value="Genomic_DNA"/>
</dbReference>
<comment type="caution">
    <text evidence="2">The sequence shown here is derived from an EMBL/GenBank/DDBJ whole genome shotgun (WGS) entry which is preliminary data.</text>
</comment>
<dbReference type="RefSeq" id="WP_169210107.1">
    <property type="nucleotide sequence ID" value="NZ_JAATNW010000003.1"/>
</dbReference>